<dbReference type="GeneID" id="63844215"/>
<gene>
    <name evidence="1" type="ORF">K460DRAFT_171139</name>
</gene>
<accession>A0A9P4G9K2</accession>
<comment type="caution">
    <text evidence="1">The sequence shown here is derived from an EMBL/GenBank/DDBJ whole genome shotgun (WGS) entry which is preliminary data.</text>
</comment>
<proteinExistence type="predicted"/>
<dbReference type="RefSeq" id="XP_040784241.1">
    <property type="nucleotide sequence ID" value="XM_040926963.1"/>
</dbReference>
<evidence type="ECO:0000313" key="1">
    <source>
        <dbReference type="EMBL" id="KAF1841678.1"/>
    </source>
</evidence>
<dbReference type="AlphaFoldDB" id="A0A9P4G9K2"/>
<reference evidence="1" key="1">
    <citation type="submission" date="2020-01" db="EMBL/GenBank/DDBJ databases">
        <authorList>
            <consortium name="DOE Joint Genome Institute"/>
            <person name="Haridas S."/>
            <person name="Albert R."/>
            <person name="Binder M."/>
            <person name="Bloem J."/>
            <person name="Labutti K."/>
            <person name="Salamov A."/>
            <person name="Andreopoulos B."/>
            <person name="Baker S.E."/>
            <person name="Barry K."/>
            <person name="Bills G."/>
            <person name="Bluhm B.H."/>
            <person name="Cannon C."/>
            <person name="Castanera R."/>
            <person name="Culley D.E."/>
            <person name="Daum C."/>
            <person name="Ezra D."/>
            <person name="Gonzalez J.B."/>
            <person name="Henrissat B."/>
            <person name="Kuo A."/>
            <person name="Liang C."/>
            <person name="Lipzen A."/>
            <person name="Lutzoni F."/>
            <person name="Magnuson J."/>
            <person name="Mondo S."/>
            <person name="Nolan M."/>
            <person name="Ohm R."/>
            <person name="Pangilinan J."/>
            <person name="Park H.-J."/>
            <person name="Ramirez L."/>
            <person name="Alfaro M."/>
            <person name="Sun H."/>
            <person name="Tritt A."/>
            <person name="Yoshinaga Y."/>
            <person name="Zwiers L.-H."/>
            <person name="Turgeon B.G."/>
            <person name="Goodwin S.B."/>
            <person name="Spatafora J.W."/>
            <person name="Crous P.W."/>
            <person name="Grigoriev I.V."/>
        </authorList>
    </citation>
    <scope>NUCLEOTIDE SEQUENCE</scope>
    <source>
        <strain evidence="1">CBS 394.84</strain>
    </source>
</reference>
<protein>
    <submittedName>
        <fullName evidence="1">Uncharacterized protein</fullName>
    </submittedName>
</protein>
<evidence type="ECO:0000313" key="2">
    <source>
        <dbReference type="Proteomes" id="UP000800039"/>
    </source>
</evidence>
<dbReference type="EMBL" id="ML976618">
    <property type="protein sequence ID" value="KAF1841678.1"/>
    <property type="molecule type" value="Genomic_DNA"/>
</dbReference>
<dbReference type="Proteomes" id="UP000800039">
    <property type="component" value="Unassembled WGS sequence"/>
</dbReference>
<keyword evidence="2" id="KW-1185">Reference proteome</keyword>
<name>A0A9P4G9K2_9PLEO</name>
<sequence length="71" mass="7549">MRLGCIQGLTSLSPTSLSPPHRRPATACAGRTGTCFCLTIVRSNNTTTTLHQSQIRQAASQLVSAPRPITN</sequence>
<organism evidence="1 2">
    <name type="scientific">Cucurbitaria berberidis CBS 394.84</name>
    <dbReference type="NCBI Taxonomy" id="1168544"/>
    <lineage>
        <taxon>Eukaryota</taxon>
        <taxon>Fungi</taxon>
        <taxon>Dikarya</taxon>
        <taxon>Ascomycota</taxon>
        <taxon>Pezizomycotina</taxon>
        <taxon>Dothideomycetes</taxon>
        <taxon>Pleosporomycetidae</taxon>
        <taxon>Pleosporales</taxon>
        <taxon>Pleosporineae</taxon>
        <taxon>Cucurbitariaceae</taxon>
        <taxon>Cucurbitaria</taxon>
    </lineage>
</organism>